<accession>A0ABM1A0J4</accession>
<dbReference type="Proteomes" id="UP000694888">
    <property type="component" value="Unplaced"/>
</dbReference>
<dbReference type="InterPro" id="IPR026187">
    <property type="entry name" value="Aven"/>
</dbReference>
<feature type="region of interest" description="Disordered" evidence="1">
    <location>
        <begin position="1"/>
        <end position="106"/>
    </location>
</feature>
<dbReference type="PANTHER" id="PTHR16524:SF2">
    <property type="entry name" value="CELL DEATH REGULATOR AVEN"/>
    <property type="match status" value="1"/>
</dbReference>
<feature type="compositionally biased region" description="Low complexity" evidence="1">
    <location>
        <begin position="80"/>
        <end position="91"/>
    </location>
</feature>
<feature type="compositionally biased region" description="Polar residues" evidence="1">
    <location>
        <begin position="418"/>
        <end position="432"/>
    </location>
</feature>
<evidence type="ECO:0000256" key="1">
    <source>
        <dbReference type="SAM" id="MobiDB-lite"/>
    </source>
</evidence>
<name>A0ABM1A0J4_APLCA</name>
<keyword evidence="2" id="KW-1185">Reference proteome</keyword>
<feature type="region of interest" description="Disordered" evidence="1">
    <location>
        <begin position="282"/>
        <end position="316"/>
    </location>
</feature>
<feature type="region of interest" description="Disordered" evidence="1">
    <location>
        <begin position="416"/>
        <end position="446"/>
    </location>
</feature>
<gene>
    <name evidence="3" type="primary">LOC101850477</name>
</gene>
<feature type="compositionally biased region" description="Basic and acidic residues" evidence="1">
    <location>
        <begin position="20"/>
        <end position="49"/>
    </location>
</feature>
<organism evidence="2 3">
    <name type="scientific">Aplysia californica</name>
    <name type="common">California sea hare</name>
    <dbReference type="NCBI Taxonomy" id="6500"/>
    <lineage>
        <taxon>Eukaryota</taxon>
        <taxon>Metazoa</taxon>
        <taxon>Spiralia</taxon>
        <taxon>Lophotrochozoa</taxon>
        <taxon>Mollusca</taxon>
        <taxon>Gastropoda</taxon>
        <taxon>Heterobranchia</taxon>
        <taxon>Euthyneura</taxon>
        <taxon>Tectipleura</taxon>
        <taxon>Aplysiida</taxon>
        <taxon>Aplysioidea</taxon>
        <taxon>Aplysiidae</taxon>
        <taxon>Aplysia</taxon>
    </lineage>
</organism>
<dbReference type="GeneID" id="101850477"/>
<feature type="compositionally biased region" description="Polar residues" evidence="1">
    <location>
        <begin position="294"/>
        <end position="309"/>
    </location>
</feature>
<sequence>MRPDEHKKKKNAAYKKKHGVSKDKDKELKDGVDASSSKDRKTATGEKHRGAQQKGKKANGDGALTTPSNSSFAGCSTALVDSDCSESSSSDSEVERKHVPAKKKTFQRRQIVSNWQKYELGPEMDDDVSKGGKDYKELLSMAGESMSHFRFTDELEWEEQGAGSTSPHSLDTYSSVLSLNPAEIAESLSCLPVHTILNLSKDLFPAEELANSVQRASEKQAQYDLERNHHDISQQQLHDKLKPSQQVDVLSGLDDTTEQVSMISSDTVIKRDLLSFSLRNSKNSQEADKAQRNEMVSSKTAENTDCPSSSDDRNNKAVCLTGQTSDGVIGTGSHSDKYIKPELDLDSLLDLDIPDVGRQESGKLDADTAVSQPNKLEPQNIGDSIVVKAVPDKVAEELDLDSLLELDTPSIEACAAPQQATHEAQKTSSKAESAQLEDWLDSVLDD</sequence>
<dbReference type="RefSeq" id="XP_012938365.1">
    <property type="nucleotide sequence ID" value="XM_013082911.2"/>
</dbReference>
<proteinExistence type="predicted"/>
<reference evidence="3" key="1">
    <citation type="submission" date="2025-08" db="UniProtKB">
        <authorList>
            <consortium name="RefSeq"/>
        </authorList>
    </citation>
    <scope>IDENTIFICATION</scope>
</reference>
<evidence type="ECO:0000313" key="3">
    <source>
        <dbReference type="RefSeq" id="XP_012938365.1"/>
    </source>
</evidence>
<feature type="compositionally biased region" description="Polar residues" evidence="1">
    <location>
        <begin position="65"/>
        <end position="74"/>
    </location>
</feature>
<feature type="compositionally biased region" description="Basic residues" evidence="1">
    <location>
        <begin position="7"/>
        <end position="19"/>
    </location>
</feature>
<protein>
    <submittedName>
        <fullName evidence="3">Uncharacterized protein LOC101850477</fullName>
    </submittedName>
</protein>
<evidence type="ECO:0000313" key="2">
    <source>
        <dbReference type="Proteomes" id="UP000694888"/>
    </source>
</evidence>
<dbReference type="PANTHER" id="PTHR16524">
    <property type="entry name" value="CELL DEATH REGULATOR AVEN"/>
    <property type="match status" value="1"/>
</dbReference>